<keyword evidence="6" id="KW-1185">Reference proteome</keyword>
<evidence type="ECO:0000256" key="2">
    <source>
        <dbReference type="SAM" id="Phobius"/>
    </source>
</evidence>
<dbReference type="Pfam" id="PF13550">
    <property type="entry name" value="Phage-tail_3"/>
    <property type="match status" value="1"/>
</dbReference>
<dbReference type="RefSeq" id="WP_169937651.1">
    <property type="nucleotide sequence ID" value="NZ_CP048833.1"/>
</dbReference>
<keyword evidence="2" id="KW-1133">Transmembrane helix</keyword>
<name>A0A7Z3BKD5_9PSED</name>
<proteinExistence type="predicted"/>
<feature type="region of interest" description="Disordered" evidence="1">
    <location>
        <begin position="630"/>
        <end position="649"/>
    </location>
</feature>
<protein>
    <recommendedName>
        <fullName evidence="7">Tip attachment protein J domain-containing protein</fullName>
    </recommendedName>
</protein>
<dbReference type="InterPro" id="IPR032876">
    <property type="entry name" value="J_dom"/>
</dbReference>
<feature type="transmembrane region" description="Helical" evidence="2">
    <location>
        <begin position="15"/>
        <end position="42"/>
    </location>
</feature>
<dbReference type="Proteomes" id="UP000502549">
    <property type="component" value="Chromosome"/>
</dbReference>
<evidence type="ECO:0000256" key="1">
    <source>
        <dbReference type="SAM" id="MobiDB-lite"/>
    </source>
</evidence>
<gene>
    <name evidence="5" type="ORF">G4G71_11210</name>
</gene>
<dbReference type="KEGG" id="pmui:G4G71_11210"/>
<dbReference type="EMBL" id="CP048833">
    <property type="protein sequence ID" value="QJP08414.1"/>
    <property type="molecule type" value="Genomic_DNA"/>
</dbReference>
<evidence type="ECO:0000259" key="3">
    <source>
        <dbReference type="Pfam" id="PF13550"/>
    </source>
</evidence>
<keyword evidence="2" id="KW-0472">Membrane</keyword>
<feature type="domain" description="Rcc01698-like C-terminal" evidence="4">
    <location>
        <begin position="817"/>
        <end position="912"/>
    </location>
</feature>
<organism evidence="5 6">
    <name type="scientific">Pseudomonas multiresinivorans</name>
    <dbReference type="NCBI Taxonomy" id="95301"/>
    <lineage>
        <taxon>Bacteria</taxon>
        <taxon>Pseudomonadati</taxon>
        <taxon>Pseudomonadota</taxon>
        <taxon>Gammaproteobacteria</taxon>
        <taxon>Pseudomonadales</taxon>
        <taxon>Pseudomonadaceae</taxon>
        <taxon>Pseudomonas</taxon>
    </lineage>
</organism>
<evidence type="ECO:0008006" key="7">
    <source>
        <dbReference type="Google" id="ProtNLM"/>
    </source>
</evidence>
<dbReference type="AlphaFoldDB" id="A0A7Z3BKD5"/>
<evidence type="ECO:0000313" key="6">
    <source>
        <dbReference type="Proteomes" id="UP000502549"/>
    </source>
</evidence>
<keyword evidence="2" id="KW-0812">Transmembrane</keyword>
<evidence type="ECO:0000313" key="5">
    <source>
        <dbReference type="EMBL" id="QJP08414.1"/>
    </source>
</evidence>
<sequence>MSTGNLLGGAAGGVAGYFAAGALGVSVGGAIIGGAIIGSLLGGLSSSQKMVMEYGKLSSRNWQGSEYGGDIPRGYGTFPATGSQIVWLEHNKLKEKVKKKKSGGKGGGSSTTTKTYTYFATFALMLCQGEVAGIRRIWCGDKLIYNAGSDDLETIVASNQKAKGWKLYRGTDDQLPDPRYEADVGVGNAPAFRGYTYIAFYDFALADYSNTLQAAQFKVELCQYQQLSSPVITNQTTLPDPLNTYQATGMYVNQWGEMSVFKCTSPTLLTDLSAQVFKTSLNGGSRRGPVIILNNQPYMQGWAASERAVLTDPSGHLTIVNGAGEQLSLWDIQATWNNSRIYLPGGTEYLMRWQNNAVANTTEIYRKDQSLTNRTPSLISTTGAASPHGQIYDIFICPTCIYALTYSKQVVCYDFEFNELWSQDLSSQSDLGTGRNGSGDDSILRTEDDEFILIRTNGKFWRVSQGGFSYLGEAVGFPINYDGLGGDSVVGGVWVNYSANANTVSNIQVFPSVSPLPTLAEIVQSECAQSALIGVGDLDTSLLTTEVRGYRVSGGTIRSVIEPLQGAYPFDVVPSGYKIKFVPRGQAPVVTIPWEDLAAANGDEVGDSLPYSREMDSQLPQKVTITALSSTREYGSSTQSSPGRPSTSAVNIEQRDIPLVLSDDEIAQMAEKLEMLRWLERDDYSGPSLPPTYQALEPSDVVLVKAKFGDIELRLTEVNYEDDGRLTCKAKANSAPLYTSRAVGAPGPGPDGTIPLGGATDVFLVDGPMIYETLQNDPGFSTAAMGYTEGWPGGVLVRSADSGQTWNDLQGYDGKGTIGMVRKALAVNSGALFDLGSSMQVDLLDGELESVTEAQMLGGQNIALYGADQRWEVIRFQNAALQPDGSYILTKLVRGDKGTEWATGLHQDSDLFILAEDPDNAFVGMPIESIGIQNLYRAITLGDTIDSAESQTFTYRGVNLKPLSPAYPFGIRNSGGDLSVSWTRRSRFSSGWWVTGVPAPVGEAVESYETEVMSAPGPGASVKRTLSASGPAILYPAADQTTDFGSPQAAITLRIYQLSATVGRGRPLEVTL</sequence>
<dbReference type="InterPro" id="IPR056490">
    <property type="entry name" value="Rcc01698_C"/>
</dbReference>
<dbReference type="Pfam" id="PF23666">
    <property type="entry name" value="Rcc01698_C"/>
    <property type="match status" value="1"/>
</dbReference>
<feature type="domain" description="Tip attachment protein J" evidence="3">
    <location>
        <begin position="555"/>
        <end position="718"/>
    </location>
</feature>
<accession>A0A7Z3BKD5</accession>
<evidence type="ECO:0000259" key="4">
    <source>
        <dbReference type="Pfam" id="PF23666"/>
    </source>
</evidence>
<reference evidence="5 6" key="1">
    <citation type="submission" date="2020-02" db="EMBL/GenBank/DDBJ databases">
        <title>Complete genome sequence of Pseudomonas multiresinivorans ORNL1.</title>
        <authorList>
            <person name="Podar M."/>
        </authorList>
    </citation>
    <scope>NUCLEOTIDE SEQUENCE [LARGE SCALE GENOMIC DNA]</scope>
    <source>
        <strain evidence="6">populi</strain>
    </source>
</reference>